<dbReference type="Proteomes" id="UP000767446">
    <property type="component" value="Unassembled WGS sequence"/>
</dbReference>
<evidence type="ECO:0000313" key="1">
    <source>
        <dbReference type="EMBL" id="MBR8826727.1"/>
    </source>
</evidence>
<evidence type="ECO:0000313" key="2">
    <source>
        <dbReference type="Proteomes" id="UP000767446"/>
    </source>
</evidence>
<dbReference type="AlphaFoldDB" id="A0A941GRL1"/>
<sequence>MPGRSQQEVRGEVLEISFGAGLNLPHYPSHIKKLTTIEPNSGMNKITQKRLMMVDGCG</sequence>
<organism evidence="1 2">
    <name type="scientific">Gomphosphaeria aponina SAG 52.96 = DSM 107014</name>
    <dbReference type="NCBI Taxonomy" id="1521640"/>
    <lineage>
        <taxon>Bacteria</taxon>
        <taxon>Bacillati</taxon>
        <taxon>Cyanobacteriota</taxon>
        <taxon>Cyanophyceae</taxon>
        <taxon>Oscillatoriophycideae</taxon>
        <taxon>Chroococcales</taxon>
        <taxon>Gomphosphaeriaceae</taxon>
        <taxon>Gomphosphaeria</taxon>
    </lineage>
</organism>
<comment type="caution">
    <text evidence="1">The sequence shown here is derived from an EMBL/GenBank/DDBJ whole genome shotgun (WGS) entry which is preliminary data.</text>
</comment>
<protein>
    <submittedName>
        <fullName evidence="1">Uncharacterized protein</fullName>
    </submittedName>
</protein>
<gene>
    <name evidence="1" type="ORF">DSM107014_02290</name>
</gene>
<name>A0A941GRL1_9CHRO</name>
<dbReference type="EMBL" id="JADQBC010000009">
    <property type="protein sequence ID" value="MBR8826727.1"/>
    <property type="molecule type" value="Genomic_DNA"/>
</dbReference>
<accession>A0A941GRL1</accession>
<reference evidence="1" key="1">
    <citation type="submission" date="2021-02" db="EMBL/GenBank/DDBJ databases">
        <title>Metagenome analyses of Stigonema ocellatum DSM 106950, Chlorogloea purpurea SAG 13.99 and Gomphosphaeria aponina DSM 107014.</title>
        <authorList>
            <person name="Marter P."/>
            <person name="Huang S."/>
        </authorList>
    </citation>
    <scope>NUCLEOTIDE SEQUENCE</scope>
    <source>
        <strain evidence="1">JP213</strain>
    </source>
</reference>
<proteinExistence type="predicted"/>